<dbReference type="STRING" id="237018.SAMN04489723_11016"/>
<accession>A0A1I1AYA1</accession>
<reference evidence="4 5" key="1">
    <citation type="submission" date="2016-10" db="EMBL/GenBank/DDBJ databases">
        <authorList>
            <person name="de Groot N.N."/>
        </authorList>
    </citation>
    <scope>NUCLEOTIDE SEQUENCE [LARGE SCALE GENOMIC DNA]</scope>
    <source>
        <strain evidence="4 5">DSM 23399</strain>
    </source>
</reference>
<evidence type="ECO:0000256" key="1">
    <source>
        <dbReference type="ARBA" id="ARBA00005622"/>
    </source>
</evidence>
<dbReference type="Pfam" id="PF00756">
    <property type="entry name" value="Esterase"/>
    <property type="match status" value="1"/>
</dbReference>
<gene>
    <name evidence="4" type="ORF">SAMN04489723_11016</name>
</gene>
<keyword evidence="3" id="KW-0732">Signal</keyword>
<sequence>MNSLCYSISRPQPLMTYFHHKIFLCVLLLLCVFGNAQAQFLTQAGLKDSMYSEVLDESRVFYVQLPEGFDSEKKYPTAYILDGEILLPALSVTQSFYSGGFLPEMILIGISNHQNRNRDLTPSVVEPSYAPNGGAAAFTEFLSKELIPYIEGKYPVTTYRTLIGHSYGGLFAINTLLNHPELFANYLAIDPSLDWDDQLMLKQAREVFGSESHKGKSLYISLNGQMHMQKPEMTIEEVKQDESDFTLFARSNRAFAELCRTSSASGLDFDWELFPKDLHGTIPLPSLRSGLISLFEWFQMERVELFNIPETPAKELMELTEYRAKKLEARFGYEVAPYPEDLVTMSGYMSMDMGQMEKAKMFFEQGIRYFPKSANVYDSMADYFVTQTDFESALTYVKKAYAISGSEYHKKRVEEFDSKK</sequence>
<dbReference type="PANTHER" id="PTHR40841">
    <property type="entry name" value="SIDEROPHORE TRIACETYLFUSARININE C ESTERASE"/>
    <property type="match status" value="1"/>
</dbReference>
<dbReference type="InterPro" id="IPR029058">
    <property type="entry name" value="AB_hydrolase_fold"/>
</dbReference>
<dbReference type="OrthoDB" id="9784036at2"/>
<dbReference type="InterPro" id="IPR000801">
    <property type="entry name" value="Esterase-like"/>
</dbReference>
<dbReference type="SUPFAM" id="SSF53474">
    <property type="entry name" value="alpha/beta-Hydrolases"/>
    <property type="match status" value="1"/>
</dbReference>
<proteinExistence type="inferred from homology"/>
<dbReference type="SUPFAM" id="SSF48452">
    <property type="entry name" value="TPR-like"/>
    <property type="match status" value="1"/>
</dbReference>
<organism evidence="4 5">
    <name type="scientific">Algoriphagus aquimarinus</name>
    <dbReference type="NCBI Taxonomy" id="237018"/>
    <lineage>
        <taxon>Bacteria</taxon>
        <taxon>Pseudomonadati</taxon>
        <taxon>Bacteroidota</taxon>
        <taxon>Cytophagia</taxon>
        <taxon>Cytophagales</taxon>
        <taxon>Cyclobacteriaceae</taxon>
        <taxon>Algoriphagus</taxon>
    </lineage>
</organism>
<dbReference type="InterPro" id="IPR052558">
    <property type="entry name" value="Siderophore_Hydrolase_D"/>
</dbReference>
<keyword evidence="5" id="KW-1185">Reference proteome</keyword>
<feature type="signal peptide" evidence="3">
    <location>
        <begin position="1"/>
        <end position="38"/>
    </location>
</feature>
<feature type="chain" id="PRO_5011554697" evidence="3">
    <location>
        <begin position="39"/>
        <end position="420"/>
    </location>
</feature>
<evidence type="ECO:0000313" key="4">
    <source>
        <dbReference type="EMBL" id="SFB43021.1"/>
    </source>
</evidence>
<dbReference type="Proteomes" id="UP000198790">
    <property type="component" value="Unassembled WGS sequence"/>
</dbReference>
<comment type="similarity">
    <text evidence="1">Belongs to the esterase D family.</text>
</comment>
<dbReference type="InterPro" id="IPR011990">
    <property type="entry name" value="TPR-like_helical_dom_sf"/>
</dbReference>
<dbReference type="EMBL" id="FOKK01000010">
    <property type="protein sequence ID" value="SFB43021.1"/>
    <property type="molecule type" value="Genomic_DNA"/>
</dbReference>
<protein>
    <submittedName>
        <fullName evidence="4">Uncharacterized protein</fullName>
    </submittedName>
</protein>
<name>A0A1I1AYA1_9BACT</name>
<dbReference type="AlphaFoldDB" id="A0A1I1AYA1"/>
<dbReference type="GO" id="GO:0016788">
    <property type="term" value="F:hydrolase activity, acting on ester bonds"/>
    <property type="evidence" value="ECO:0007669"/>
    <property type="project" value="TreeGrafter"/>
</dbReference>
<evidence type="ECO:0000313" key="5">
    <source>
        <dbReference type="Proteomes" id="UP000198790"/>
    </source>
</evidence>
<dbReference type="PANTHER" id="PTHR40841:SF2">
    <property type="entry name" value="SIDEROPHORE-DEGRADING ESTERASE (EUROFUNG)"/>
    <property type="match status" value="1"/>
</dbReference>
<dbReference type="Gene3D" id="3.40.50.1820">
    <property type="entry name" value="alpha/beta hydrolase"/>
    <property type="match status" value="1"/>
</dbReference>
<evidence type="ECO:0000256" key="3">
    <source>
        <dbReference type="SAM" id="SignalP"/>
    </source>
</evidence>
<evidence type="ECO:0000256" key="2">
    <source>
        <dbReference type="ARBA" id="ARBA00022801"/>
    </source>
</evidence>
<keyword evidence="2" id="KW-0378">Hydrolase</keyword>